<dbReference type="Proteomes" id="UP001162131">
    <property type="component" value="Unassembled WGS sequence"/>
</dbReference>
<comment type="caution">
    <text evidence="1">The sequence shown here is derived from an EMBL/GenBank/DDBJ whole genome shotgun (WGS) entry which is preliminary data.</text>
</comment>
<protein>
    <submittedName>
        <fullName evidence="1">Uncharacterized protein</fullName>
    </submittedName>
</protein>
<reference evidence="1" key="1">
    <citation type="submission" date="2021-09" db="EMBL/GenBank/DDBJ databases">
        <authorList>
            <consortium name="AG Swart"/>
            <person name="Singh M."/>
            <person name="Singh A."/>
            <person name="Seah K."/>
            <person name="Emmerich C."/>
        </authorList>
    </citation>
    <scope>NUCLEOTIDE SEQUENCE</scope>
    <source>
        <strain evidence="1">ATCC30299</strain>
    </source>
</reference>
<evidence type="ECO:0000313" key="1">
    <source>
        <dbReference type="EMBL" id="CAG9334609.1"/>
    </source>
</evidence>
<sequence>MIGANSQFKTFPANVENPYEVSLQVLPKTEPDASSLGHYYRSCPRNKLQAQEKRLMEKTLLSKVGPKEKEHQRKKILRNFFAWNAKQIRTDPTEIKFWNWIKSLNPDNVYSDERFKSMSYEFLDRLLSKPSFRETIDHWLVIYESTLALNEEDEKTRHFISFIRNCISIKDAVLLKKNNFIAENGIEIHFEEPNTSARPKLSQKQLENNGCYFEVKCSNPPCPIFKAKEFVYIGNNFTFEYLSEAQTCFCRECRAPVSAFNVSFLSCKWAFKGNTTDGVYIENPADICTGFASLDEIKLHSWQWLQIKSVDLTPEENEFISGLVVGSFQDPTVPKKKYKKRKEPAVSLKVECKEIEKDEECEVKPSCKMVSVFVQTIEEVVDPTVLLKMQLKKDLDMIKKQIVDIAFNTYKNEQTIACLKEEYQRLVKNGQSKDVEQ</sequence>
<keyword evidence="2" id="KW-1185">Reference proteome</keyword>
<proteinExistence type="predicted"/>
<evidence type="ECO:0000313" key="2">
    <source>
        <dbReference type="Proteomes" id="UP001162131"/>
    </source>
</evidence>
<accession>A0AAU9K9C4</accession>
<name>A0AAU9K9C4_9CILI</name>
<gene>
    <name evidence="1" type="ORF">BSTOLATCC_MIC61221</name>
</gene>
<organism evidence="1 2">
    <name type="scientific">Blepharisma stoltei</name>
    <dbReference type="NCBI Taxonomy" id="1481888"/>
    <lineage>
        <taxon>Eukaryota</taxon>
        <taxon>Sar</taxon>
        <taxon>Alveolata</taxon>
        <taxon>Ciliophora</taxon>
        <taxon>Postciliodesmatophora</taxon>
        <taxon>Heterotrichea</taxon>
        <taxon>Heterotrichida</taxon>
        <taxon>Blepharismidae</taxon>
        <taxon>Blepharisma</taxon>
    </lineage>
</organism>
<dbReference type="EMBL" id="CAJZBQ010000058">
    <property type="protein sequence ID" value="CAG9334609.1"/>
    <property type="molecule type" value="Genomic_DNA"/>
</dbReference>
<dbReference type="AlphaFoldDB" id="A0AAU9K9C4"/>